<protein>
    <submittedName>
        <fullName evidence="1">Uncharacterized protein</fullName>
    </submittedName>
</protein>
<accession>A0A8C0F9U6</accession>
<evidence type="ECO:0000313" key="1">
    <source>
        <dbReference type="Ensembl" id="ENSBOBP00000016094.1"/>
    </source>
</evidence>
<sequence length="64" mass="7497">MRRTNNKLHLHTPNRPQITHCLLLRQPHGTSYRRKHNPNPVIILRGNNPHNLPRTNLLNTILPS</sequence>
<name>A0A8C0F9U6_BUBBB</name>
<reference evidence="1" key="1">
    <citation type="submission" date="2025-08" db="UniProtKB">
        <authorList>
            <consortium name="Ensembl"/>
        </authorList>
    </citation>
    <scope>IDENTIFICATION</scope>
</reference>
<organism evidence="1 2">
    <name type="scientific">Bubo bubo</name>
    <name type="common">Eurasian eagle-owl</name>
    <name type="synonym">Strix bubo</name>
    <dbReference type="NCBI Taxonomy" id="30461"/>
    <lineage>
        <taxon>Eukaryota</taxon>
        <taxon>Metazoa</taxon>
        <taxon>Chordata</taxon>
        <taxon>Craniata</taxon>
        <taxon>Vertebrata</taxon>
        <taxon>Euteleostomi</taxon>
        <taxon>Archelosauria</taxon>
        <taxon>Archosauria</taxon>
        <taxon>Dinosauria</taxon>
        <taxon>Saurischia</taxon>
        <taxon>Theropoda</taxon>
        <taxon>Coelurosauria</taxon>
        <taxon>Aves</taxon>
        <taxon>Neognathae</taxon>
        <taxon>Neoaves</taxon>
        <taxon>Telluraves</taxon>
        <taxon>Strigiformes</taxon>
        <taxon>Strigidae</taxon>
        <taxon>Bubo</taxon>
    </lineage>
</organism>
<proteinExistence type="predicted"/>
<dbReference type="Proteomes" id="UP000694567">
    <property type="component" value="Unplaced"/>
</dbReference>
<evidence type="ECO:0000313" key="2">
    <source>
        <dbReference type="Proteomes" id="UP000694567"/>
    </source>
</evidence>
<reference evidence="1" key="2">
    <citation type="submission" date="2025-09" db="UniProtKB">
        <authorList>
            <consortium name="Ensembl"/>
        </authorList>
    </citation>
    <scope>IDENTIFICATION</scope>
</reference>
<keyword evidence="2" id="KW-1185">Reference proteome</keyword>
<dbReference type="Ensembl" id="ENSBOBT00000016452.1">
    <property type="protein sequence ID" value="ENSBOBP00000016094.1"/>
    <property type="gene ID" value="ENSBOBG00000010099.1"/>
</dbReference>
<dbReference type="AlphaFoldDB" id="A0A8C0F9U6"/>